<dbReference type="InterPro" id="IPR006311">
    <property type="entry name" value="TAT_signal"/>
</dbReference>
<dbReference type="EMBL" id="BAAAOR010000049">
    <property type="protein sequence ID" value="GAA1548232.1"/>
    <property type="molecule type" value="Genomic_DNA"/>
</dbReference>
<dbReference type="CDD" id="cd11614">
    <property type="entry name" value="SAF_CpaB_FlgA_like"/>
    <property type="match status" value="1"/>
</dbReference>
<dbReference type="InterPro" id="IPR013974">
    <property type="entry name" value="SAF"/>
</dbReference>
<protein>
    <recommendedName>
        <fullName evidence="1">SAF domain-containing protein</fullName>
    </recommendedName>
</protein>
<dbReference type="SMART" id="SM00858">
    <property type="entry name" value="SAF"/>
    <property type="match status" value="1"/>
</dbReference>
<organism evidence="2 3">
    <name type="scientific">Nocardioides humi</name>
    <dbReference type="NCBI Taxonomy" id="449461"/>
    <lineage>
        <taxon>Bacteria</taxon>
        <taxon>Bacillati</taxon>
        <taxon>Actinomycetota</taxon>
        <taxon>Actinomycetes</taxon>
        <taxon>Propionibacteriales</taxon>
        <taxon>Nocardioidaceae</taxon>
        <taxon>Nocardioides</taxon>
    </lineage>
</organism>
<name>A0ABN2BVC1_9ACTN</name>
<accession>A0ABN2BVC1</accession>
<comment type="caution">
    <text evidence="2">The sequence shown here is derived from an EMBL/GenBank/DDBJ whole genome shotgun (WGS) entry which is preliminary data.</text>
</comment>
<dbReference type="Proteomes" id="UP001500842">
    <property type="component" value="Unassembled WGS sequence"/>
</dbReference>
<evidence type="ECO:0000313" key="3">
    <source>
        <dbReference type="Proteomes" id="UP001500842"/>
    </source>
</evidence>
<sequence length="221" mass="23165">MEPRDPDRPPARRPLRRTRDALDEVRRRLLRRRRLIAALLLGVGAAVAVRSLAPPPPATAAVLVAARDLPAGQALARGDLVTVRVPPDVVPDGAADDPVGRRLAAPLRAGEPVTDVRLVGPDLGTAQPAGTVTVPVRLSDAGQVALLTPGDRITLLGTDPQGRTTRTLARDATVLAVPDPAAADDGALPGRLVVLALDSGEVYHVTAASAAEYVTYTWSRR</sequence>
<evidence type="ECO:0000259" key="1">
    <source>
        <dbReference type="SMART" id="SM00858"/>
    </source>
</evidence>
<proteinExistence type="predicted"/>
<dbReference type="PROSITE" id="PS51318">
    <property type="entry name" value="TAT"/>
    <property type="match status" value="1"/>
</dbReference>
<reference evidence="2 3" key="1">
    <citation type="journal article" date="2019" name="Int. J. Syst. Evol. Microbiol.">
        <title>The Global Catalogue of Microorganisms (GCM) 10K type strain sequencing project: providing services to taxonomists for standard genome sequencing and annotation.</title>
        <authorList>
            <consortium name="The Broad Institute Genomics Platform"/>
            <consortium name="The Broad Institute Genome Sequencing Center for Infectious Disease"/>
            <person name="Wu L."/>
            <person name="Ma J."/>
        </authorList>
    </citation>
    <scope>NUCLEOTIDE SEQUENCE [LARGE SCALE GENOMIC DNA]</scope>
    <source>
        <strain evidence="2 3">JCM 14942</strain>
    </source>
</reference>
<evidence type="ECO:0000313" key="2">
    <source>
        <dbReference type="EMBL" id="GAA1548232.1"/>
    </source>
</evidence>
<gene>
    <name evidence="2" type="ORF">GCM10009788_57820</name>
</gene>
<dbReference type="Pfam" id="PF08666">
    <property type="entry name" value="SAF"/>
    <property type="match status" value="1"/>
</dbReference>
<keyword evidence="3" id="KW-1185">Reference proteome</keyword>
<dbReference type="RefSeq" id="WP_141004251.1">
    <property type="nucleotide sequence ID" value="NZ_BAAAOR010000049.1"/>
</dbReference>
<feature type="domain" description="SAF" evidence="1">
    <location>
        <begin position="60"/>
        <end position="119"/>
    </location>
</feature>